<keyword evidence="2" id="KW-1185">Reference proteome</keyword>
<comment type="caution">
    <text evidence="1">The sequence shown here is derived from an EMBL/GenBank/DDBJ whole genome shotgun (WGS) entry which is preliminary data.</text>
</comment>
<protein>
    <submittedName>
        <fullName evidence="1">Uncharacterized protein</fullName>
    </submittedName>
</protein>
<accession>A0ACC5RCF9</accession>
<dbReference type="EMBL" id="JAENHL010000008">
    <property type="protein sequence ID" value="MBK1870160.1"/>
    <property type="molecule type" value="Genomic_DNA"/>
</dbReference>
<proteinExistence type="predicted"/>
<organism evidence="1 2">
    <name type="scientific">Taklimakanibacter albus</name>
    <dbReference type="NCBI Taxonomy" id="2800327"/>
    <lineage>
        <taxon>Bacteria</taxon>
        <taxon>Pseudomonadati</taxon>
        <taxon>Pseudomonadota</taxon>
        <taxon>Alphaproteobacteria</taxon>
        <taxon>Hyphomicrobiales</taxon>
        <taxon>Aestuariivirgaceae</taxon>
        <taxon>Taklimakanibacter</taxon>
    </lineage>
</organism>
<dbReference type="Proteomes" id="UP000616151">
    <property type="component" value="Unassembled WGS sequence"/>
</dbReference>
<gene>
    <name evidence="1" type="ORF">JHL16_27610</name>
</gene>
<reference evidence="1" key="1">
    <citation type="submission" date="2021-01" db="EMBL/GenBank/DDBJ databases">
        <authorList>
            <person name="Sun Q."/>
        </authorList>
    </citation>
    <scope>NUCLEOTIDE SEQUENCE</scope>
    <source>
        <strain evidence="1">YIM B02566</strain>
    </source>
</reference>
<evidence type="ECO:0000313" key="1">
    <source>
        <dbReference type="EMBL" id="MBK1870160.1"/>
    </source>
</evidence>
<evidence type="ECO:0000313" key="2">
    <source>
        <dbReference type="Proteomes" id="UP000616151"/>
    </source>
</evidence>
<name>A0ACC5RCF9_9HYPH</name>
<sequence length="147" mass="16853">MRPILNTFFLAFLLLIAACSDNESWTQEQRSNARNILNAWNAFNEANRIQNDNGLIVSREQIQPIIVNLRSAYEYAQVVQDDVLDKVHPELKQHWKREFIEGLRQRLQNLESGTGAVAAEIGGSIKLDQFGEWMMENKGEIKIPKAN</sequence>